<organism evidence="1 2">
    <name type="scientific">Mucor flavus</name>
    <dbReference type="NCBI Taxonomy" id="439312"/>
    <lineage>
        <taxon>Eukaryota</taxon>
        <taxon>Fungi</taxon>
        <taxon>Fungi incertae sedis</taxon>
        <taxon>Mucoromycota</taxon>
        <taxon>Mucoromycotina</taxon>
        <taxon>Mucoromycetes</taxon>
        <taxon>Mucorales</taxon>
        <taxon>Mucorineae</taxon>
        <taxon>Mucoraceae</taxon>
        <taxon>Mucor</taxon>
    </lineage>
</organism>
<evidence type="ECO:0000313" key="1">
    <source>
        <dbReference type="EMBL" id="GAA5811927.1"/>
    </source>
</evidence>
<reference evidence="1 2" key="1">
    <citation type="submission" date="2024-04" db="EMBL/GenBank/DDBJ databases">
        <title>genome sequences of Mucor flavus KT1a and Helicostylum pulchrum KT1b strains isolated from the surface of a dry-aged beef.</title>
        <authorList>
            <person name="Toyotome T."/>
            <person name="Hosono M."/>
            <person name="Torimaru M."/>
            <person name="Fukuda K."/>
            <person name="Mikami N."/>
        </authorList>
    </citation>
    <scope>NUCLEOTIDE SEQUENCE [LARGE SCALE GENOMIC DNA]</scope>
    <source>
        <strain evidence="1 2">KT1a</strain>
    </source>
</reference>
<dbReference type="EMBL" id="BAABUK010000011">
    <property type="protein sequence ID" value="GAA5811927.1"/>
    <property type="molecule type" value="Genomic_DNA"/>
</dbReference>
<accession>A0ABP9YYJ2</accession>
<gene>
    <name evidence="1" type="ORF">MFLAVUS_005374</name>
</gene>
<name>A0ABP9YYJ2_9FUNG</name>
<comment type="caution">
    <text evidence="1">The sequence shown here is derived from an EMBL/GenBank/DDBJ whole genome shotgun (WGS) entry which is preliminary data.</text>
</comment>
<proteinExistence type="predicted"/>
<sequence length="80" mass="9652">MQTDYFNFQNQEEEDIDERINVLDFEHTHQQPLQSPDLVRRYFITQLLLSRVSPGSHKSFFEEDWMFKEQVIASQQNDSV</sequence>
<dbReference type="Proteomes" id="UP001473302">
    <property type="component" value="Unassembled WGS sequence"/>
</dbReference>
<protein>
    <submittedName>
        <fullName evidence="1">Uncharacterized protein</fullName>
    </submittedName>
</protein>
<evidence type="ECO:0000313" key="2">
    <source>
        <dbReference type="Proteomes" id="UP001473302"/>
    </source>
</evidence>
<keyword evidence="2" id="KW-1185">Reference proteome</keyword>